<feature type="domain" description="KAP NTPase" evidence="1">
    <location>
        <begin position="26"/>
        <end position="328"/>
    </location>
</feature>
<evidence type="ECO:0000313" key="2">
    <source>
        <dbReference type="EMBL" id="NJP01582.1"/>
    </source>
</evidence>
<name>A0ABX0YH85_9PSED</name>
<evidence type="ECO:0000259" key="1">
    <source>
        <dbReference type="Pfam" id="PF07693"/>
    </source>
</evidence>
<dbReference type="PANTHER" id="PTHR22674">
    <property type="entry name" value="NTPASE, KAP FAMILY P-LOOP DOMAIN-CONTAINING 1"/>
    <property type="match status" value="1"/>
</dbReference>
<dbReference type="EMBL" id="JAAVJI010000006">
    <property type="protein sequence ID" value="NJP01582.1"/>
    <property type="molecule type" value="Genomic_DNA"/>
</dbReference>
<evidence type="ECO:0000313" key="3">
    <source>
        <dbReference type="Proteomes" id="UP000746535"/>
    </source>
</evidence>
<dbReference type="Pfam" id="PF07693">
    <property type="entry name" value="KAP_NTPase"/>
    <property type="match status" value="1"/>
</dbReference>
<dbReference type="PANTHER" id="PTHR22674:SF6">
    <property type="entry name" value="NTPASE KAP FAMILY P-LOOP DOMAIN-CONTAINING PROTEIN 1"/>
    <property type="match status" value="1"/>
</dbReference>
<dbReference type="InterPro" id="IPR027417">
    <property type="entry name" value="P-loop_NTPase"/>
</dbReference>
<dbReference type="Proteomes" id="UP000746535">
    <property type="component" value="Unassembled WGS sequence"/>
</dbReference>
<accession>A0ABX0YH85</accession>
<protein>
    <submittedName>
        <fullName evidence="2">NTPase</fullName>
    </submittedName>
</protein>
<comment type="caution">
    <text evidence="2">The sequence shown here is derived from an EMBL/GenBank/DDBJ whole genome shotgun (WGS) entry which is preliminary data.</text>
</comment>
<dbReference type="InterPro" id="IPR011646">
    <property type="entry name" value="KAP_P-loop"/>
</dbReference>
<proteinExistence type="predicted"/>
<gene>
    <name evidence="2" type="ORF">HBH25_12070</name>
</gene>
<reference evidence="2 3" key="1">
    <citation type="submission" date="2020-03" db="EMBL/GenBank/DDBJ databases">
        <authorList>
            <person name="Wang L."/>
            <person name="He N."/>
            <person name="Li Y."/>
            <person name="Fang Y."/>
            <person name="Zhang F."/>
        </authorList>
    </citation>
    <scope>NUCLEOTIDE SEQUENCE [LARGE SCALE GENOMIC DNA]</scope>
    <source>
        <strain evidence="3">hsmgli-8</strain>
    </source>
</reference>
<sequence length="733" mass="82157">MGKFDHIARQDRAIEHPDADALERGPFISSLVRTLVHTELNPEGGVVSRRATGFVVGLTGEWGLGKSSVLNLLGSQLKQMDQVVVTTLNPWLFKGRDELVRAYFDSLREALGKSPNEKVRAVQTYLERYKASIEFVGTTTAGIIDALMGGGAASVFWKKWLIKLVRTVLKPKDLTPIHERKFLEAKLADAKVAVVVLIDELDRVEDEEVRAVAQLVKAVGDIKGISYLVAYDSDRVTQALGRGSTPEERRATGESYLEKIVQFPIPLRPLFEDDAKALLANAMQHNGIELPSPPLPYQLEVYEELIRVVRTPREIKRMVGAYSVLEKIVRGEICSYDLLAYSWLVTKAPSLRQRIADRLQKLVDDPGTPEMVRRAECRRDRGEISESLSELLGATDENQETLLKLLFPRFGGEQNLSAAADRGNRVAKRRNLIRLLYLGNPPGMMSKADVEKIWACEEVDESFALLELLRADSKLDQLFDRIGDALSLLPSSGDSVFWVALSKTLVRQYDWILSQEETAGLVDDACAILWRFAQTSTGTTARFRSIVQSLIASSDLLLVPWILRKHLFAHGLTHYPKQSHSQIIFDFNETIDLRDRELKRYAKAVSSGMVLRRLPDNEAIFCLLNSDQWDTRLRASLTAQLTDMNSVGTLAALLNPPNVIIDLKTLDRLVDANQVVEVIERLVRAEGLPENPWLASSLIRFRDSLLGRDPHFSHHEDGLRELKDMVPSTGSPS</sequence>
<dbReference type="SUPFAM" id="SSF52540">
    <property type="entry name" value="P-loop containing nucleoside triphosphate hydrolases"/>
    <property type="match status" value="1"/>
</dbReference>
<keyword evidence="3" id="KW-1185">Reference proteome</keyword>
<dbReference type="InterPro" id="IPR052754">
    <property type="entry name" value="NTPase_KAP_P-loop"/>
</dbReference>
<dbReference type="Gene3D" id="3.40.50.300">
    <property type="entry name" value="P-loop containing nucleotide triphosphate hydrolases"/>
    <property type="match status" value="1"/>
</dbReference>
<organism evidence="2 3">
    <name type="scientific">Pseudomonas quercus</name>
    <dbReference type="NCBI Taxonomy" id="2722792"/>
    <lineage>
        <taxon>Bacteria</taxon>
        <taxon>Pseudomonadati</taxon>
        <taxon>Pseudomonadota</taxon>
        <taxon>Gammaproteobacteria</taxon>
        <taxon>Pseudomonadales</taxon>
        <taxon>Pseudomonadaceae</taxon>
        <taxon>Pseudomonas</taxon>
    </lineage>
</organism>